<evidence type="ECO:0000256" key="1">
    <source>
        <dbReference type="SAM" id="Phobius"/>
    </source>
</evidence>
<dbReference type="OrthoDB" id="1301741at2759"/>
<dbReference type="AlphaFoldDB" id="A0A2Z7DJ43"/>
<dbReference type="EMBL" id="KQ986906">
    <property type="protein sequence ID" value="KZV58053.1"/>
    <property type="molecule type" value="Genomic_DNA"/>
</dbReference>
<keyword evidence="1" id="KW-0812">Transmembrane</keyword>
<evidence type="ECO:0000313" key="4">
    <source>
        <dbReference type="Proteomes" id="UP000250235"/>
    </source>
</evidence>
<evidence type="ECO:0000259" key="2">
    <source>
        <dbReference type="Pfam" id="PF13961"/>
    </source>
</evidence>
<reference evidence="3 4" key="1">
    <citation type="journal article" date="2015" name="Proc. Natl. Acad. Sci. U.S.A.">
        <title>The resurrection genome of Boea hygrometrica: A blueprint for survival of dehydration.</title>
        <authorList>
            <person name="Xiao L."/>
            <person name="Yang G."/>
            <person name="Zhang L."/>
            <person name="Yang X."/>
            <person name="Zhao S."/>
            <person name="Ji Z."/>
            <person name="Zhou Q."/>
            <person name="Hu M."/>
            <person name="Wang Y."/>
            <person name="Chen M."/>
            <person name="Xu Y."/>
            <person name="Jin H."/>
            <person name="Xiao X."/>
            <person name="Hu G."/>
            <person name="Bao F."/>
            <person name="Hu Y."/>
            <person name="Wan P."/>
            <person name="Li L."/>
            <person name="Deng X."/>
            <person name="Kuang T."/>
            <person name="Xiang C."/>
            <person name="Zhu J.K."/>
            <person name="Oliver M.J."/>
            <person name="He Y."/>
        </authorList>
    </citation>
    <scope>NUCLEOTIDE SEQUENCE [LARGE SCALE GENOMIC DNA]</scope>
    <source>
        <strain evidence="4">cv. XS01</strain>
    </source>
</reference>
<feature type="domain" description="DUF4219" evidence="2">
    <location>
        <begin position="11"/>
        <end position="31"/>
    </location>
</feature>
<organism evidence="3 4">
    <name type="scientific">Dorcoceras hygrometricum</name>
    <dbReference type="NCBI Taxonomy" id="472368"/>
    <lineage>
        <taxon>Eukaryota</taxon>
        <taxon>Viridiplantae</taxon>
        <taxon>Streptophyta</taxon>
        <taxon>Embryophyta</taxon>
        <taxon>Tracheophyta</taxon>
        <taxon>Spermatophyta</taxon>
        <taxon>Magnoliopsida</taxon>
        <taxon>eudicotyledons</taxon>
        <taxon>Gunneridae</taxon>
        <taxon>Pentapetalae</taxon>
        <taxon>asterids</taxon>
        <taxon>lamiids</taxon>
        <taxon>Lamiales</taxon>
        <taxon>Gesneriaceae</taxon>
        <taxon>Didymocarpoideae</taxon>
        <taxon>Trichosporeae</taxon>
        <taxon>Loxocarpinae</taxon>
        <taxon>Dorcoceras</taxon>
    </lineage>
</organism>
<sequence length="122" mass="13711">MSTSHNKIPMFSKEDYDNWKIRMQAHLAAQDDDMWYVITEGPLKIMKPNLAFAISNGEPQFLEKCRHEYTNEDMLSGIVVMFVAAGCMCLFCFLLLCFLFLGLGTFCSVASAKDFVISGGTC</sequence>
<dbReference type="InterPro" id="IPR025314">
    <property type="entry name" value="DUF4219"/>
</dbReference>
<evidence type="ECO:0000313" key="3">
    <source>
        <dbReference type="EMBL" id="KZV58053.1"/>
    </source>
</evidence>
<feature type="transmembrane region" description="Helical" evidence="1">
    <location>
        <begin position="78"/>
        <end position="103"/>
    </location>
</feature>
<dbReference type="Proteomes" id="UP000250235">
    <property type="component" value="Unassembled WGS sequence"/>
</dbReference>
<protein>
    <recommendedName>
        <fullName evidence="2">DUF4219 domain-containing protein</fullName>
    </recommendedName>
</protein>
<keyword evidence="1" id="KW-1133">Transmembrane helix</keyword>
<dbReference type="Pfam" id="PF13961">
    <property type="entry name" value="DUF4219"/>
    <property type="match status" value="1"/>
</dbReference>
<name>A0A2Z7DJ43_9LAMI</name>
<keyword evidence="4" id="KW-1185">Reference proteome</keyword>
<gene>
    <name evidence="3" type="ORF">F511_42690</name>
</gene>
<keyword evidence="1" id="KW-0472">Membrane</keyword>
<accession>A0A2Z7DJ43</accession>
<proteinExistence type="predicted"/>